<name>A0AAV4SAW1_CAEEX</name>
<protein>
    <submittedName>
        <fullName evidence="2">Uncharacterized protein</fullName>
    </submittedName>
</protein>
<keyword evidence="3" id="KW-1185">Reference proteome</keyword>
<comment type="caution">
    <text evidence="2">The sequence shown here is derived from an EMBL/GenBank/DDBJ whole genome shotgun (WGS) entry which is preliminary data.</text>
</comment>
<evidence type="ECO:0000256" key="1">
    <source>
        <dbReference type="SAM" id="SignalP"/>
    </source>
</evidence>
<organism evidence="2 3">
    <name type="scientific">Caerostris extrusa</name>
    <name type="common">Bark spider</name>
    <name type="synonym">Caerostris bankana</name>
    <dbReference type="NCBI Taxonomy" id="172846"/>
    <lineage>
        <taxon>Eukaryota</taxon>
        <taxon>Metazoa</taxon>
        <taxon>Ecdysozoa</taxon>
        <taxon>Arthropoda</taxon>
        <taxon>Chelicerata</taxon>
        <taxon>Arachnida</taxon>
        <taxon>Araneae</taxon>
        <taxon>Araneomorphae</taxon>
        <taxon>Entelegynae</taxon>
        <taxon>Araneoidea</taxon>
        <taxon>Araneidae</taxon>
        <taxon>Caerostris</taxon>
    </lineage>
</organism>
<evidence type="ECO:0000313" key="2">
    <source>
        <dbReference type="EMBL" id="GIY29786.1"/>
    </source>
</evidence>
<feature type="signal peptide" evidence="1">
    <location>
        <begin position="1"/>
        <end position="15"/>
    </location>
</feature>
<reference evidence="2 3" key="1">
    <citation type="submission" date="2021-06" db="EMBL/GenBank/DDBJ databases">
        <title>Caerostris extrusa draft genome.</title>
        <authorList>
            <person name="Kono N."/>
            <person name="Arakawa K."/>
        </authorList>
    </citation>
    <scope>NUCLEOTIDE SEQUENCE [LARGE SCALE GENOMIC DNA]</scope>
</reference>
<dbReference type="AlphaFoldDB" id="A0AAV4SAW1"/>
<dbReference type="EMBL" id="BPLR01009129">
    <property type="protein sequence ID" value="GIY29786.1"/>
    <property type="molecule type" value="Genomic_DNA"/>
</dbReference>
<feature type="chain" id="PRO_5043921221" evidence="1">
    <location>
        <begin position="16"/>
        <end position="102"/>
    </location>
</feature>
<keyword evidence="1" id="KW-0732">Signal</keyword>
<dbReference type="Proteomes" id="UP001054945">
    <property type="component" value="Unassembled WGS sequence"/>
</dbReference>
<evidence type="ECO:0000313" key="3">
    <source>
        <dbReference type="Proteomes" id="UP001054945"/>
    </source>
</evidence>
<proteinExistence type="predicted"/>
<sequence length="102" mass="11549">MFMLLVFSCLVVAQAQLYDNVHSHHAPSYQIRHGSVRGYGFSNYRGIGHVNHNGGHSGFRAMLGQMKWPSHPTMVQITSLFTRLLAMTDFHIQNMDLDTAMD</sequence>
<gene>
    <name evidence="2" type="ORF">CEXT_780181</name>
</gene>
<accession>A0AAV4SAW1</accession>